<dbReference type="GO" id="GO:0005886">
    <property type="term" value="C:plasma membrane"/>
    <property type="evidence" value="ECO:0007669"/>
    <property type="project" value="UniProtKB-SubCell"/>
</dbReference>
<dbReference type="Pfam" id="PF13244">
    <property type="entry name" value="MbhD"/>
    <property type="match status" value="1"/>
</dbReference>
<evidence type="ECO:0000256" key="3">
    <source>
        <dbReference type="ARBA" id="ARBA00022692"/>
    </source>
</evidence>
<comment type="subcellular location">
    <subcellularLocation>
        <location evidence="1">Cell membrane</location>
        <topology evidence="1">Multi-pass membrane protein</topology>
    </subcellularLocation>
</comment>
<organism evidence="8 9">
    <name type="scientific">Methanochimaera problematica</name>
    <dbReference type="NCBI Taxonomy" id="2609417"/>
    <lineage>
        <taxon>Archaea</taxon>
        <taxon>Methanobacteriati</taxon>
        <taxon>Methanobacteriota</taxon>
        <taxon>Stenosarchaea group</taxon>
        <taxon>Methanomicrobia</taxon>
        <taxon>Methanomicrobiales</taxon>
        <taxon>Methanomicrobiaceae</taxon>
        <taxon>Methanochimaera</taxon>
    </lineage>
</organism>
<evidence type="ECO:0000256" key="1">
    <source>
        <dbReference type="ARBA" id="ARBA00004651"/>
    </source>
</evidence>
<sequence length="90" mass="9729">MMDLFLIMQVILLAGLILSGIMVYLQKDLISAAIAFGVFSFLLSLEFYLLQAPDVAIAEAAIGAGLTTAIFMIAIRGTEQNEVSDTEDEQ</sequence>
<keyword evidence="3 6" id="KW-0812">Transmembrane</keyword>
<keyword evidence="9" id="KW-1185">Reference proteome</keyword>
<feature type="transmembrane region" description="Helical" evidence="6">
    <location>
        <begin position="32"/>
        <end position="50"/>
    </location>
</feature>
<proteinExistence type="predicted"/>
<evidence type="ECO:0000313" key="8">
    <source>
        <dbReference type="EMBL" id="WOF16369.1"/>
    </source>
</evidence>
<dbReference type="Gene3D" id="1.20.120.1200">
    <property type="entry name" value="NADH-ubiquinone/plastoquinone oxidoreductase chain 6, subunit NuoJ"/>
    <property type="match status" value="1"/>
</dbReference>
<reference evidence="8 9" key="1">
    <citation type="submission" date="2019-09" db="EMBL/GenBank/DDBJ databases">
        <title>The complete genome of Methanoplanus sp. FWC-SCC4.</title>
        <authorList>
            <person name="Chen S.-C."/>
            <person name="Zhou Y.-Z."/>
            <person name="Lai M.-C."/>
        </authorList>
    </citation>
    <scope>NUCLEOTIDE SEQUENCE [LARGE SCALE GENOMIC DNA]</scope>
    <source>
        <strain evidence="8 9">FWC-SCC4</strain>
    </source>
</reference>
<accession>A0AA97FDS0</accession>
<dbReference type="AlphaFoldDB" id="A0AA97FDS0"/>
<feature type="transmembrane region" description="Helical" evidence="6">
    <location>
        <begin position="56"/>
        <end position="75"/>
    </location>
</feature>
<protein>
    <submittedName>
        <fullName evidence="8">DUF4040 domain-containing protein</fullName>
    </submittedName>
</protein>
<evidence type="ECO:0000259" key="7">
    <source>
        <dbReference type="Pfam" id="PF13244"/>
    </source>
</evidence>
<gene>
    <name evidence="8" type="ORF">F1737_06440</name>
</gene>
<evidence type="ECO:0000256" key="6">
    <source>
        <dbReference type="SAM" id="Phobius"/>
    </source>
</evidence>
<evidence type="ECO:0000256" key="2">
    <source>
        <dbReference type="ARBA" id="ARBA00022475"/>
    </source>
</evidence>
<feature type="domain" description="MrpA C-terminal/MbhD" evidence="7">
    <location>
        <begin position="15"/>
        <end position="79"/>
    </location>
</feature>
<evidence type="ECO:0000256" key="4">
    <source>
        <dbReference type="ARBA" id="ARBA00022989"/>
    </source>
</evidence>
<dbReference type="KEGG" id="mefw:F1737_06440"/>
<dbReference type="EMBL" id="CP043875">
    <property type="protein sequence ID" value="WOF16369.1"/>
    <property type="molecule type" value="Genomic_DNA"/>
</dbReference>
<name>A0AA97FDS0_9EURY</name>
<dbReference type="GeneID" id="85229790"/>
<dbReference type="InterPro" id="IPR025383">
    <property type="entry name" value="MrpA_C/MbhD"/>
</dbReference>
<dbReference type="RefSeq" id="WP_317135782.1">
    <property type="nucleotide sequence ID" value="NZ_CP043875.1"/>
</dbReference>
<dbReference type="Proteomes" id="UP001301797">
    <property type="component" value="Chromosome"/>
</dbReference>
<feature type="transmembrane region" description="Helical" evidence="6">
    <location>
        <begin position="6"/>
        <end position="25"/>
    </location>
</feature>
<dbReference type="InterPro" id="IPR042106">
    <property type="entry name" value="Nuo/plastoQ_OxRdtase_6_NuoJ"/>
</dbReference>
<keyword evidence="4 6" id="KW-1133">Transmembrane helix</keyword>
<keyword evidence="2" id="KW-1003">Cell membrane</keyword>
<evidence type="ECO:0000256" key="5">
    <source>
        <dbReference type="ARBA" id="ARBA00023136"/>
    </source>
</evidence>
<keyword evidence="5 6" id="KW-0472">Membrane</keyword>
<evidence type="ECO:0000313" key="9">
    <source>
        <dbReference type="Proteomes" id="UP001301797"/>
    </source>
</evidence>